<dbReference type="InterPro" id="IPR012340">
    <property type="entry name" value="NA-bd_OB-fold"/>
</dbReference>
<gene>
    <name evidence="6" type="ORF">RG540_CH06180</name>
</gene>
<accession>A0A068SKX0</accession>
<dbReference type="PANTHER" id="PTHR45674:SF4">
    <property type="entry name" value="DNA LIGASE 1"/>
    <property type="match status" value="1"/>
</dbReference>
<name>A0A068SKX0_NEOGA</name>
<dbReference type="Pfam" id="PF01068">
    <property type="entry name" value="DNA_ligase_A_M"/>
    <property type="match status" value="1"/>
</dbReference>
<evidence type="ECO:0000256" key="1">
    <source>
        <dbReference type="ARBA" id="ARBA00007572"/>
    </source>
</evidence>
<evidence type="ECO:0000256" key="2">
    <source>
        <dbReference type="ARBA" id="ARBA00012727"/>
    </source>
</evidence>
<dbReference type="Proteomes" id="UP000028181">
    <property type="component" value="Chromosome I"/>
</dbReference>
<dbReference type="SUPFAM" id="SSF50249">
    <property type="entry name" value="Nucleic acid-binding proteins"/>
    <property type="match status" value="1"/>
</dbReference>
<dbReference type="SUPFAM" id="SSF56091">
    <property type="entry name" value="DNA ligase/mRNA capping enzyme, catalytic domain"/>
    <property type="match status" value="1"/>
</dbReference>
<sequence length="298" mass="32857">MPKPPSDPRWVFEVKWDGYRVQIRKDHDDVRIFTRPGHDWTKRFPAIAEAVRALPVGSVIIDGEAVVLDDMGRSDYNALVSDLGGPTSGKASHNSILMAFDLLYFDGHSLIGVEESSRRHLLEDMVSPEEIGPIRLSQEIDGDGADIFRAASEHGLEGIIAKDRDAPYRSGRSGDWKKIKCIASDGFVILGYEPGSGYGGIGRLLIAAFDNGKLRYVGGVGTGLSSRSAAILRAEMDKIVVSKPSAPTGRKREAVWLKPVLIAEIEYRGWTGDQKLRHASYKGLRDPDENGEVFQLRR</sequence>
<dbReference type="InterPro" id="IPR050191">
    <property type="entry name" value="ATP-dep_DNA_ligase"/>
</dbReference>
<dbReference type="PROSITE" id="PS50160">
    <property type="entry name" value="DNA_LIGASE_A3"/>
    <property type="match status" value="1"/>
</dbReference>
<dbReference type="Gene3D" id="2.40.50.140">
    <property type="entry name" value="Nucleic acid-binding proteins"/>
    <property type="match status" value="1"/>
</dbReference>
<dbReference type="HOGENOM" id="CLU_008325_4_2_5"/>
<evidence type="ECO:0000313" key="7">
    <source>
        <dbReference type="Proteomes" id="UP000028181"/>
    </source>
</evidence>
<dbReference type="GO" id="GO:0006310">
    <property type="term" value="P:DNA recombination"/>
    <property type="evidence" value="ECO:0007669"/>
    <property type="project" value="InterPro"/>
</dbReference>
<evidence type="ECO:0000256" key="3">
    <source>
        <dbReference type="ARBA" id="ARBA00022598"/>
    </source>
</evidence>
<keyword evidence="3 6" id="KW-0436">Ligase</keyword>
<feature type="domain" description="ATP-dependent DNA ligase family profile" evidence="5">
    <location>
        <begin position="97"/>
        <end position="180"/>
    </location>
</feature>
<dbReference type="PANTHER" id="PTHR45674">
    <property type="entry name" value="DNA LIGASE 1/3 FAMILY MEMBER"/>
    <property type="match status" value="1"/>
</dbReference>
<dbReference type="NCBIfam" id="TIGR02779">
    <property type="entry name" value="NHEJ_ligase_lig"/>
    <property type="match status" value="1"/>
</dbReference>
<dbReference type="KEGG" id="ngg:RG540_CH06180"/>
<reference evidence="7" key="1">
    <citation type="journal article" date="2014" name="BMC Genomics">
        <title>Genome sequencing of two Neorhizobium galegae strains reveals a noeT gene responsible for the unusual acetylation of the nodulation factors.</title>
        <authorList>
            <person name="Osterman J."/>
            <person name="Marsh J."/>
            <person name="Laine P.K."/>
            <person name="Zeng Z."/>
            <person name="Alatalo E."/>
            <person name="Sullivan J.T."/>
            <person name="Young J.P."/>
            <person name="Thomas-Oates J."/>
            <person name="Paulin L."/>
            <person name="Lindstrom K."/>
        </authorList>
    </citation>
    <scope>NUCLEOTIDE SEQUENCE [LARGE SCALE GENOMIC DNA]</scope>
    <source>
        <strain evidence="7">HAMBI 540</strain>
    </source>
</reference>
<dbReference type="Gene3D" id="3.30.1490.70">
    <property type="match status" value="1"/>
</dbReference>
<dbReference type="AlphaFoldDB" id="A0A068SKX0"/>
<evidence type="ECO:0000313" key="6">
    <source>
        <dbReference type="EMBL" id="CDN46808.1"/>
    </source>
</evidence>
<proteinExistence type="inferred from homology"/>
<dbReference type="CDD" id="cd07906">
    <property type="entry name" value="Adenylation_DNA_ligase_LigD_LigC"/>
    <property type="match status" value="1"/>
</dbReference>
<organism evidence="6 7">
    <name type="scientific">Neorhizobium galegae bv. orientalis str. HAMBI 540</name>
    <dbReference type="NCBI Taxonomy" id="1028800"/>
    <lineage>
        <taxon>Bacteria</taxon>
        <taxon>Pseudomonadati</taxon>
        <taxon>Pseudomonadota</taxon>
        <taxon>Alphaproteobacteria</taxon>
        <taxon>Hyphomicrobiales</taxon>
        <taxon>Rhizobiaceae</taxon>
        <taxon>Rhizobium/Agrobacterium group</taxon>
        <taxon>Neorhizobium</taxon>
    </lineage>
</organism>
<dbReference type="PATRIC" id="fig|1028800.3.peg.628"/>
<dbReference type="GO" id="GO:0003910">
    <property type="term" value="F:DNA ligase (ATP) activity"/>
    <property type="evidence" value="ECO:0007669"/>
    <property type="project" value="UniProtKB-EC"/>
</dbReference>
<dbReference type="EMBL" id="HG938353">
    <property type="protein sequence ID" value="CDN46808.1"/>
    <property type="molecule type" value="Genomic_DNA"/>
</dbReference>
<dbReference type="InterPro" id="IPR014146">
    <property type="entry name" value="LigD_ligase_dom"/>
</dbReference>
<dbReference type="Pfam" id="PF04679">
    <property type="entry name" value="DNA_ligase_A_C"/>
    <property type="match status" value="1"/>
</dbReference>
<dbReference type="Gene3D" id="3.30.470.30">
    <property type="entry name" value="DNA ligase/mRNA capping enzyme"/>
    <property type="match status" value="1"/>
</dbReference>
<dbReference type="GO" id="GO:0005524">
    <property type="term" value="F:ATP binding"/>
    <property type="evidence" value="ECO:0007669"/>
    <property type="project" value="InterPro"/>
</dbReference>
<comment type="catalytic activity">
    <reaction evidence="4">
        <text>ATP + (deoxyribonucleotide)n-3'-hydroxyl + 5'-phospho-(deoxyribonucleotide)m = (deoxyribonucleotide)n+m + AMP + diphosphate.</text>
        <dbReference type="EC" id="6.5.1.1"/>
    </reaction>
</comment>
<evidence type="ECO:0000256" key="4">
    <source>
        <dbReference type="ARBA" id="ARBA00034003"/>
    </source>
</evidence>
<dbReference type="GO" id="GO:0006281">
    <property type="term" value="P:DNA repair"/>
    <property type="evidence" value="ECO:0007669"/>
    <property type="project" value="InterPro"/>
</dbReference>
<dbReference type="EC" id="6.5.1.1" evidence="2"/>
<dbReference type="CDD" id="cd07971">
    <property type="entry name" value="OBF_DNA_ligase_LigD"/>
    <property type="match status" value="1"/>
</dbReference>
<keyword evidence="7" id="KW-1185">Reference proteome</keyword>
<dbReference type="eggNOG" id="COG1793">
    <property type="taxonomic scope" value="Bacteria"/>
</dbReference>
<comment type="similarity">
    <text evidence="1">Belongs to the ATP-dependent DNA ligase family.</text>
</comment>
<dbReference type="InterPro" id="IPR012310">
    <property type="entry name" value="DNA_ligase_ATP-dep_cent"/>
</dbReference>
<evidence type="ECO:0000259" key="5">
    <source>
        <dbReference type="PROSITE" id="PS50160"/>
    </source>
</evidence>
<protein>
    <recommendedName>
        <fullName evidence="2">DNA ligase (ATP)</fullName>
        <ecNumber evidence="2">6.5.1.1</ecNumber>
    </recommendedName>
</protein>
<dbReference type="InterPro" id="IPR012309">
    <property type="entry name" value="DNA_ligase_ATP-dep_C"/>
</dbReference>